<organism evidence="2 3">
    <name type="scientific">Shimwellia blattae (strain ATCC 29907 / DSM 4481 / JCM 1650 / NBRC 105725 / CDC 9005-74)</name>
    <name type="common">Escherichia blattae</name>
    <dbReference type="NCBI Taxonomy" id="630626"/>
    <lineage>
        <taxon>Bacteria</taxon>
        <taxon>Pseudomonadati</taxon>
        <taxon>Pseudomonadota</taxon>
        <taxon>Gammaproteobacteria</taxon>
        <taxon>Enterobacterales</taxon>
        <taxon>Enterobacteriaceae</taxon>
        <taxon>Shimwellia</taxon>
    </lineage>
</organism>
<reference evidence="2 3" key="1">
    <citation type="journal article" date="2012" name="J. Bacteriol.">
        <title>Complete genome sequence of the B12-producing Shimwellia blattae strain DSM 4481, isolated from a cockroach.</title>
        <authorList>
            <person name="Brzuszkiewicz E."/>
            <person name="Waschkowitz T."/>
            <person name="Wiezer A."/>
            <person name="Daniel R."/>
        </authorList>
    </citation>
    <scope>NUCLEOTIDE SEQUENCE [LARGE SCALE GENOMIC DNA]</scope>
    <source>
        <strain evidence="3">ATCC 29907 / DSM 4481 / JCM 1650 / NBRC 105725 / CDC 9005-74</strain>
    </source>
</reference>
<dbReference type="OrthoDB" id="5135940at2"/>
<protein>
    <recommendedName>
        <fullName evidence="1">Response receiver domain-containing protein</fullName>
    </recommendedName>
</protein>
<sequence>MSHVDNDSWQKHQSNAVKAFLKTAVVIDNQPWVKSSNRNVHLPISTDTGFGDENTFVLENPDVEISEHNEHDLNIRAISDVFAEKGIACAFVLPDDDAGEERDSKVNKVLQAAKISDLIVIDWYLERQSSSLTLEILEKIAKADDSDNGRLRLLCVYTGEPLGEEIFDEIKQYLKRGGVTVNDVSDIDYCAENASTIVILRNKTDTQAATLPDELIRLFTRFSNGLIPAFALASVGAIRDNTHHMLTRFGNWLDSSYIANKLITNPSSDVSEMLRDLFVTECDNALGLEKISDKYLSNDIIKHWVEANSDCIGDCQVNANYSINRDTILMLLDAGNITDKGFDLPNNSFFKLAENKRNLISESLAGGVDNSKKSEYEFGRLVAFKREAFGRSKLTGSADWTPTLTSGTLLRYCLPEKNKEPMDVEVAEAGATIIDGERNSILTVDKSKEIKYEYLICFTPACDTLRLKDKTPFVFLKAFEDAKKYSLVVNDDSRCEIHLRLEQKKPVIRTFDFMPDPETQKIRAIQDDGDIFSFTDSNGIKFTWLGELRYSRTSSEMAALVSNWMRIGISDSEFIRLAGAGKF</sequence>
<evidence type="ECO:0000313" key="3">
    <source>
        <dbReference type="Proteomes" id="UP000001955"/>
    </source>
</evidence>
<proteinExistence type="predicted"/>
<dbReference type="eggNOG" id="ENOG5032VKQ">
    <property type="taxonomic scope" value="Bacteria"/>
</dbReference>
<dbReference type="PATRIC" id="fig|630626.3.peg.2021"/>
<dbReference type="STRING" id="630626.EBL_c20800"/>
<dbReference type="RefSeq" id="WP_002443624.1">
    <property type="nucleotide sequence ID" value="NC_017910.1"/>
</dbReference>
<feature type="domain" description="Response receiver" evidence="1">
    <location>
        <begin position="20"/>
        <end position="207"/>
    </location>
</feature>
<accession>I2B9G7</accession>
<accession>K6VJG6</accession>
<gene>
    <name evidence="2" type="ordered locus">EBL_c20800</name>
</gene>
<dbReference type="KEGG" id="ebt:EBL_c20800"/>
<evidence type="ECO:0000259" key="1">
    <source>
        <dbReference type="Pfam" id="PF19192"/>
    </source>
</evidence>
<name>I2B9G7_SHIBC</name>
<evidence type="ECO:0000313" key="2">
    <source>
        <dbReference type="EMBL" id="AFJ47171.1"/>
    </source>
</evidence>
<keyword evidence="3" id="KW-1185">Reference proteome</keyword>
<dbReference type="HOGENOM" id="CLU_033423_0_0_6"/>
<dbReference type="Proteomes" id="UP000001955">
    <property type="component" value="Chromosome"/>
</dbReference>
<dbReference type="EMBL" id="CP001560">
    <property type="protein sequence ID" value="AFJ47171.1"/>
    <property type="molecule type" value="Genomic_DNA"/>
</dbReference>
<dbReference type="AlphaFoldDB" id="I2B9G7"/>
<dbReference type="Pfam" id="PF19192">
    <property type="entry name" value="Response_reg_2"/>
    <property type="match status" value="1"/>
</dbReference>
<dbReference type="InterPro" id="IPR043834">
    <property type="entry name" value="REC"/>
</dbReference>